<dbReference type="EMBL" id="AVOT02115600">
    <property type="protein sequence ID" value="MBW0583601.1"/>
    <property type="molecule type" value="Genomic_DNA"/>
</dbReference>
<comment type="caution">
    <text evidence="1">The sequence shown here is derived from an EMBL/GenBank/DDBJ whole genome shotgun (WGS) entry which is preliminary data.</text>
</comment>
<accession>A0A9Q3KP03</accession>
<evidence type="ECO:0000313" key="2">
    <source>
        <dbReference type="Proteomes" id="UP000765509"/>
    </source>
</evidence>
<name>A0A9Q3KP03_9BASI</name>
<gene>
    <name evidence="1" type="ORF">O181_123316</name>
</gene>
<sequence length="89" mass="9802">MLIFVHEKTSAPPPGDLTPLPCLLTCWNWLLHPRLILSNANHAYTPASPSRSALTPLTPPRTRLILSGAYHPYTRGVPSRHASDAAYHP</sequence>
<keyword evidence="2" id="KW-1185">Reference proteome</keyword>
<dbReference type="Proteomes" id="UP000765509">
    <property type="component" value="Unassembled WGS sequence"/>
</dbReference>
<dbReference type="AlphaFoldDB" id="A0A9Q3KP03"/>
<protein>
    <submittedName>
        <fullName evidence="1">Uncharacterized protein</fullName>
    </submittedName>
</protein>
<reference evidence="1" key="1">
    <citation type="submission" date="2021-03" db="EMBL/GenBank/DDBJ databases">
        <title>Draft genome sequence of rust myrtle Austropuccinia psidii MF-1, a brazilian biotype.</title>
        <authorList>
            <person name="Quecine M.C."/>
            <person name="Pachon D.M.R."/>
            <person name="Bonatelli M.L."/>
            <person name="Correr F.H."/>
            <person name="Franceschini L.M."/>
            <person name="Leite T.F."/>
            <person name="Margarido G.R.A."/>
            <person name="Almeida C.A."/>
            <person name="Ferrarezi J.A."/>
            <person name="Labate C.A."/>
        </authorList>
    </citation>
    <scope>NUCLEOTIDE SEQUENCE</scope>
    <source>
        <strain evidence="1">MF-1</strain>
    </source>
</reference>
<proteinExistence type="predicted"/>
<evidence type="ECO:0000313" key="1">
    <source>
        <dbReference type="EMBL" id="MBW0583601.1"/>
    </source>
</evidence>
<organism evidence="1 2">
    <name type="scientific">Austropuccinia psidii MF-1</name>
    <dbReference type="NCBI Taxonomy" id="1389203"/>
    <lineage>
        <taxon>Eukaryota</taxon>
        <taxon>Fungi</taxon>
        <taxon>Dikarya</taxon>
        <taxon>Basidiomycota</taxon>
        <taxon>Pucciniomycotina</taxon>
        <taxon>Pucciniomycetes</taxon>
        <taxon>Pucciniales</taxon>
        <taxon>Sphaerophragmiaceae</taxon>
        <taxon>Austropuccinia</taxon>
    </lineage>
</organism>